<sequence length="116" mass="12814">MLSVKPIMNSCVEAIFGFKTCCGLRAFDQNLEFLVTNQGPATVRVPSRCDLRGDWGSHGVEALMPHGVHALAPGQTMAFYCAMDEQLWLRSDEVVFFDDQGNQYACPTGARRPAED</sequence>
<dbReference type="OrthoDB" id="5520855at2"/>
<dbReference type="RefSeq" id="WP_013259920.1">
    <property type="nucleotide sequence ID" value="NC_014365.1"/>
</dbReference>
<reference evidence="1 2" key="1">
    <citation type="journal article" date="2010" name="Stand. Genomic Sci.">
        <title>Complete genome sequence of Desulfarculus baarsii type strain (2st14).</title>
        <authorList>
            <person name="Sun H."/>
            <person name="Spring S."/>
            <person name="Lapidus A."/>
            <person name="Davenport K."/>
            <person name="Del Rio T.G."/>
            <person name="Tice H."/>
            <person name="Nolan M."/>
            <person name="Copeland A."/>
            <person name="Cheng J.F."/>
            <person name="Lucas S."/>
            <person name="Tapia R."/>
            <person name="Goodwin L."/>
            <person name="Pitluck S."/>
            <person name="Ivanova N."/>
            <person name="Pagani I."/>
            <person name="Mavromatis K."/>
            <person name="Ovchinnikova G."/>
            <person name="Pati A."/>
            <person name="Chen A."/>
            <person name="Palaniappan K."/>
            <person name="Hauser L."/>
            <person name="Chang Y.J."/>
            <person name="Jeffries C.D."/>
            <person name="Detter J.C."/>
            <person name="Han C."/>
            <person name="Rohde M."/>
            <person name="Brambilla E."/>
            <person name="Goker M."/>
            <person name="Woyke T."/>
            <person name="Bristow J."/>
            <person name="Eisen J.A."/>
            <person name="Markowitz V."/>
            <person name="Hugenholtz P."/>
            <person name="Kyrpides N.C."/>
            <person name="Klenk H.P."/>
            <person name="Land M."/>
        </authorList>
    </citation>
    <scope>NUCLEOTIDE SEQUENCE [LARGE SCALE GENOMIC DNA]</scope>
    <source>
        <strain evidence="2">ATCC 33931 / DSM 2075 / LMG 7858 / VKM B-1802 / 2st14</strain>
    </source>
</reference>
<dbReference type="KEGG" id="dbr:Deba_3131"/>
<dbReference type="Proteomes" id="UP000009047">
    <property type="component" value="Chromosome"/>
</dbReference>
<accession>E1QLP9</accession>
<keyword evidence="2" id="KW-1185">Reference proteome</keyword>
<name>E1QLP9_DESB2</name>
<dbReference type="HOGENOM" id="CLU_2232190_0_0_7"/>
<evidence type="ECO:0000313" key="1">
    <source>
        <dbReference type="EMBL" id="ADK86484.1"/>
    </source>
</evidence>
<dbReference type="EMBL" id="CP002085">
    <property type="protein sequence ID" value="ADK86484.1"/>
    <property type="molecule type" value="Genomic_DNA"/>
</dbReference>
<dbReference type="eggNOG" id="ENOG502ZHPV">
    <property type="taxonomic scope" value="Bacteria"/>
</dbReference>
<dbReference type="STRING" id="644282.Deba_3131"/>
<protein>
    <submittedName>
        <fullName evidence="1">Uncharacterized protein</fullName>
    </submittedName>
</protein>
<gene>
    <name evidence="1" type="ordered locus">Deba_3131</name>
</gene>
<organism evidence="1 2">
    <name type="scientific">Desulfarculus baarsii (strain ATCC 33931 / DSM 2075 / LMG 7858 / VKM B-1802 / 2st14)</name>
    <dbReference type="NCBI Taxonomy" id="644282"/>
    <lineage>
        <taxon>Bacteria</taxon>
        <taxon>Pseudomonadati</taxon>
        <taxon>Thermodesulfobacteriota</taxon>
        <taxon>Desulfarculia</taxon>
        <taxon>Desulfarculales</taxon>
        <taxon>Desulfarculaceae</taxon>
        <taxon>Desulfarculus</taxon>
    </lineage>
</organism>
<dbReference type="AlphaFoldDB" id="E1QLP9"/>
<proteinExistence type="predicted"/>
<evidence type="ECO:0000313" key="2">
    <source>
        <dbReference type="Proteomes" id="UP000009047"/>
    </source>
</evidence>